<dbReference type="EMBL" id="JBBPFD010000012">
    <property type="protein sequence ID" value="KAK7904352.1"/>
    <property type="molecule type" value="Genomic_DNA"/>
</dbReference>
<dbReference type="AlphaFoldDB" id="A0AAW0NXV5"/>
<organism evidence="2 3">
    <name type="scientific">Mugilogobius chulae</name>
    <name type="common">yellowstripe goby</name>
    <dbReference type="NCBI Taxonomy" id="88201"/>
    <lineage>
        <taxon>Eukaryota</taxon>
        <taxon>Metazoa</taxon>
        <taxon>Chordata</taxon>
        <taxon>Craniata</taxon>
        <taxon>Vertebrata</taxon>
        <taxon>Euteleostomi</taxon>
        <taxon>Actinopterygii</taxon>
        <taxon>Neopterygii</taxon>
        <taxon>Teleostei</taxon>
        <taxon>Neoteleostei</taxon>
        <taxon>Acanthomorphata</taxon>
        <taxon>Gobiaria</taxon>
        <taxon>Gobiiformes</taxon>
        <taxon>Gobioidei</taxon>
        <taxon>Gobiidae</taxon>
        <taxon>Gobionellinae</taxon>
        <taxon>Mugilogobius</taxon>
    </lineage>
</organism>
<sequence length="562" mass="63890">MKMVKAQGNCMARCSKVTDKKQKNSRSRSIAQIKKLKKRRNVEVGKRRRKGPKVRRKSGLKCRVKLKRLDTPKKENGSARVKQTNKCCHPRLEQQAIHEADEPKMNHSSLLKLSLEPRRRRMASLNAEAVNSLLLFREDPLSSKKTQQSKDYNKAQAKSRVTKPKMQQNMDHKHTSSPQDQNIDWLSIFAPTPRRQAGLTAATLLKLTSTQYRSKRQKKREANHETEGTTQSKTHQKPDHKSFTQHTKQPKTKGKRKPQSCSVSSAQTLKPELSLKNCVKDVQQDPTAPYFSPQVKEEKVSSCYCCTQEQCVQYCHRLALFLRDKSFQGQGSMFHHHHHHHHFQALGTHSYTCFPGYYFHLCHPSDTSQDHVYLSSRKQTKLMGIQSSGATEMSHPVYCCTSVEPCFDPCTVSSYRSYPSVMPAICHMGCTKCNYTIKQEEYPATVSDMHSRPSHPMCPSPTIPNGCPVSPVPPAGQSVHNQALPSEPRPPAAPLPLGRNCSQIAKASRDSHMDSIPIRNRKYTPSGIRGALSGTIKAPMDGDQLDCPFRRWCSLWMWRRLW</sequence>
<evidence type="ECO:0000256" key="1">
    <source>
        <dbReference type="SAM" id="MobiDB-lite"/>
    </source>
</evidence>
<proteinExistence type="predicted"/>
<feature type="region of interest" description="Disordered" evidence="1">
    <location>
        <begin position="141"/>
        <end position="179"/>
    </location>
</feature>
<feature type="region of interest" description="Disordered" evidence="1">
    <location>
        <begin position="210"/>
        <end position="266"/>
    </location>
</feature>
<evidence type="ECO:0000313" key="2">
    <source>
        <dbReference type="EMBL" id="KAK7904352.1"/>
    </source>
</evidence>
<feature type="compositionally biased region" description="Basic residues" evidence="1">
    <location>
        <begin position="34"/>
        <end position="58"/>
    </location>
</feature>
<evidence type="ECO:0000313" key="3">
    <source>
        <dbReference type="Proteomes" id="UP001460270"/>
    </source>
</evidence>
<feature type="compositionally biased region" description="Basic residues" evidence="1">
    <location>
        <begin position="248"/>
        <end position="258"/>
    </location>
</feature>
<feature type="region of interest" description="Disordered" evidence="1">
    <location>
        <begin position="15"/>
        <end position="58"/>
    </location>
</feature>
<reference evidence="3" key="1">
    <citation type="submission" date="2024-04" db="EMBL/GenBank/DDBJ databases">
        <title>Salinicola lusitanus LLJ914,a marine bacterium isolated from the Okinawa Trough.</title>
        <authorList>
            <person name="Li J."/>
        </authorList>
    </citation>
    <scope>NUCLEOTIDE SEQUENCE [LARGE SCALE GENOMIC DNA]</scope>
</reference>
<name>A0AAW0NXV5_9GOBI</name>
<gene>
    <name evidence="2" type="ORF">WMY93_016959</name>
</gene>
<protein>
    <submittedName>
        <fullName evidence="2">Uncharacterized protein</fullName>
    </submittedName>
</protein>
<keyword evidence="3" id="KW-1185">Reference proteome</keyword>
<dbReference type="Proteomes" id="UP001460270">
    <property type="component" value="Unassembled WGS sequence"/>
</dbReference>
<accession>A0AAW0NXV5</accession>
<comment type="caution">
    <text evidence="2">The sequence shown here is derived from an EMBL/GenBank/DDBJ whole genome shotgun (WGS) entry which is preliminary data.</text>
</comment>